<keyword evidence="2" id="KW-1185">Reference proteome</keyword>
<sequence length="89" mass="10225">MAFQNHESESIEFRPRQRPACQKYMDPEAYAGLKVFLDPRDGFVQDLQQLRYKTSIGQSQVRGPTCLLKKSWPSLETDLGLENGGFFLI</sequence>
<dbReference type="EMBL" id="JARVKM010000047">
    <property type="protein sequence ID" value="KAK9773778.1"/>
    <property type="molecule type" value="Genomic_DNA"/>
</dbReference>
<evidence type="ECO:0000313" key="1">
    <source>
        <dbReference type="EMBL" id="KAK9773778.1"/>
    </source>
</evidence>
<name>A0ABR2XIZ3_9PEZI</name>
<gene>
    <name evidence="1" type="ORF">SCAR479_09419</name>
</gene>
<comment type="caution">
    <text evidence="1">The sequence shown here is derived from an EMBL/GenBank/DDBJ whole genome shotgun (WGS) entry which is preliminary data.</text>
</comment>
<accession>A0ABR2XIZ3</accession>
<organism evidence="1 2">
    <name type="scientific">Seiridium cardinale</name>
    <dbReference type="NCBI Taxonomy" id="138064"/>
    <lineage>
        <taxon>Eukaryota</taxon>
        <taxon>Fungi</taxon>
        <taxon>Dikarya</taxon>
        <taxon>Ascomycota</taxon>
        <taxon>Pezizomycotina</taxon>
        <taxon>Sordariomycetes</taxon>
        <taxon>Xylariomycetidae</taxon>
        <taxon>Amphisphaeriales</taxon>
        <taxon>Sporocadaceae</taxon>
        <taxon>Seiridium</taxon>
    </lineage>
</organism>
<protein>
    <submittedName>
        <fullName evidence="1">Uncharacterized protein</fullName>
    </submittedName>
</protein>
<proteinExistence type="predicted"/>
<reference evidence="1 2" key="1">
    <citation type="submission" date="2024-02" db="EMBL/GenBank/DDBJ databases">
        <title>First draft genome assembly of two strains of Seiridium cardinale.</title>
        <authorList>
            <person name="Emiliani G."/>
            <person name="Scali E."/>
        </authorList>
    </citation>
    <scope>NUCLEOTIDE SEQUENCE [LARGE SCALE GENOMIC DNA]</scope>
    <source>
        <strain evidence="1 2">BM-138-000479</strain>
    </source>
</reference>
<dbReference type="Proteomes" id="UP001465668">
    <property type="component" value="Unassembled WGS sequence"/>
</dbReference>
<evidence type="ECO:0000313" key="2">
    <source>
        <dbReference type="Proteomes" id="UP001465668"/>
    </source>
</evidence>